<sequence>MDVNIINPVLTAFKEILPQIGIQNVEKTSLSLTGPLFSYKGILLNIAVVGSIKGAILITMDKESAKKVAAKMMMGMEVTEFNDLALSALSEMGNMVCANACTQFSKIDVEGLDISPPTLLMSDTECQVTLPVPKTISIDLLCDNIPIKLHVGLM</sequence>
<dbReference type="CDD" id="cd17906">
    <property type="entry name" value="CheX"/>
    <property type="match status" value="1"/>
</dbReference>
<dbReference type="EMBL" id="JAUSUE010000010">
    <property type="protein sequence ID" value="MDQ0203927.1"/>
    <property type="molecule type" value="Genomic_DNA"/>
</dbReference>
<dbReference type="Gene3D" id="3.40.1550.10">
    <property type="entry name" value="CheC-like"/>
    <property type="match status" value="1"/>
</dbReference>
<dbReference type="RefSeq" id="WP_196604057.1">
    <property type="nucleotide sequence ID" value="NZ_CP116940.1"/>
</dbReference>
<comment type="caution">
    <text evidence="3">The sequence shown here is derived from an EMBL/GenBank/DDBJ whole genome shotgun (WGS) entry which is preliminary data.</text>
</comment>
<dbReference type="PANTHER" id="PTHR39452">
    <property type="entry name" value="CHEY-P PHOSPHATASE CHEX"/>
    <property type="match status" value="1"/>
</dbReference>
<evidence type="ECO:0000256" key="1">
    <source>
        <dbReference type="ARBA" id="ARBA00022500"/>
    </source>
</evidence>
<dbReference type="InterPro" id="IPR028976">
    <property type="entry name" value="CheC-like_sf"/>
</dbReference>
<evidence type="ECO:0000313" key="4">
    <source>
        <dbReference type="Proteomes" id="UP001239167"/>
    </source>
</evidence>
<keyword evidence="4" id="KW-1185">Reference proteome</keyword>
<dbReference type="SUPFAM" id="SSF103039">
    <property type="entry name" value="CheC-like"/>
    <property type="match status" value="1"/>
</dbReference>
<gene>
    <name evidence="3" type="ORF">J2S01_001646</name>
</gene>
<accession>A0ABT9Y7Y7</accession>
<evidence type="ECO:0000313" key="3">
    <source>
        <dbReference type="EMBL" id="MDQ0203927.1"/>
    </source>
</evidence>
<evidence type="ECO:0000259" key="2">
    <source>
        <dbReference type="Pfam" id="PF13690"/>
    </source>
</evidence>
<dbReference type="Proteomes" id="UP001239167">
    <property type="component" value="Unassembled WGS sequence"/>
</dbReference>
<reference evidence="3 4" key="1">
    <citation type="submission" date="2023-07" db="EMBL/GenBank/DDBJ databases">
        <title>Genomic Encyclopedia of Type Strains, Phase IV (KMG-IV): sequencing the most valuable type-strain genomes for metagenomic binning, comparative biology and taxonomic classification.</title>
        <authorList>
            <person name="Goeker M."/>
        </authorList>
    </citation>
    <scope>NUCLEOTIDE SEQUENCE [LARGE SCALE GENOMIC DNA]</scope>
    <source>
        <strain evidence="3 4">DSM 16980</strain>
    </source>
</reference>
<organism evidence="3 4">
    <name type="scientific">Pectinatus haikarae</name>
    <dbReference type="NCBI Taxonomy" id="349096"/>
    <lineage>
        <taxon>Bacteria</taxon>
        <taxon>Bacillati</taxon>
        <taxon>Bacillota</taxon>
        <taxon>Negativicutes</taxon>
        <taxon>Selenomonadales</taxon>
        <taxon>Selenomonadaceae</taxon>
        <taxon>Pectinatus</taxon>
    </lineage>
</organism>
<protein>
    <submittedName>
        <fullName evidence="3">Chemotaxis protein CheX</fullName>
    </submittedName>
</protein>
<name>A0ABT9Y7Y7_9FIRM</name>
<keyword evidence="1" id="KW-0145">Chemotaxis</keyword>
<dbReference type="InterPro" id="IPR028051">
    <property type="entry name" value="CheX-like_dom"/>
</dbReference>
<dbReference type="PANTHER" id="PTHR39452:SF1">
    <property type="entry name" value="CHEY-P PHOSPHATASE CHEX"/>
    <property type="match status" value="1"/>
</dbReference>
<dbReference type="Pfam" id="PF13690">
    <property type="entry name" value="CheX"/>
    <property type="match status" value="1"/>
</dbReference>
<feature type="domain" description="Chemotaxis phosphatase CheX-like" evidence="2">
    <location>
        <begin position="45"/>
        <end position="123"/>
    </location>
</feature>
<dbReference type="InterPro" id="IPR038756">
    <property type="entry name" value="CheX-like"/>
</dbReference>
<proteinExistence type="predicted"/>